<comment type="caution">
    <text evidence="2">The sequence shown here is derived from an EMBL/GenBank/DDBJ whole genome shotgun (WGS) entry which is preliminary data.</text>
</comment>
<protein>
    <recommendedName>
        <fullName evidence="4">cAMP-independent regulatory protein pac2</fullName>
    </recommendedName>
</protein>
<dbReference type="InParanoid" id="A0A401GEC6"/>
<evidence type="ECO:0000256" key="1">
    <source>
        <dbReference type="SAM" id="MobiDB-lite"/>
    </source>
</evidence>
<gene>
    <name evidence="2" type="ORF">SCP_0301900</name>
</gene>
<reference evidence="2 3" key="1">
    <citation type="journal article" date="2018" name="Sci. Rep.">
        <title>Genome sequence of the cauliflower mushroom Sparassis crispa (Hanabiratake) and its association with beneficial usage.</title>
        <authorList>
            <person name="Kiyama R."/>
            <person name="Furutani Y."/>
            <person name="Kawaguchi K."/>
            <person name="Nakanishi T."/>
        </authorList>
    </citation>
    <scope>NUCLEOTIDE SEQUENCE [LARGE SCALE GENOMIC DNA]</scope>
</reference>
<dbReference type="Proteomes" id="UP000287166">
    <property type="component" value="Unassembled WGS sequence"/>
</dbReference>
<organism evidence="2 3">
    <name type="scientific">Sparassis crispa</name>
    <dbReference type="NCBI Taxonomy" id="139825"/>
    <lineage>
        <taxon>Eukaryota</taxon>
        <taxon>Fungi</taxon>
        <taxon>Dikarya</taxon>
        <taxon>Basidiomycota</taxon>
        <taxon>Agaricomycotina</taxon>
        <taxon>Agaricomycetes</taxon>
        <taxon>Polyporales</taxon>
        <taxon>Sparassidaceae</taxon>
        <taxon>Sparassis</taxon>
    </lineage>
</organism>
<name>A0A401GEC6_9APHY</name>
<dbReference type="GeneID" id="38777392"/>
<sequence>MQCPTATGIYIRNVRDAEVVLHAVALGLRPMVTRRLDEDERMALRSGCVYVWEQRSSSPLEATGQEIQRFTEGRSWGPSRAQDDFLIYFEKTNTSRSSMFHTDLIGNSTLVRQTYSVYVDSPRKMRKWHINAYYSESTISQLRTVDQIPDLKDIQVPEGRYVCARSGSRRAARAQQQQRNTRVDPSSSSSSSDPHSPVYRNNHLRLAPLEYLQMVPPRARDPIDDEVLRSFRSAAL</sequence>
<dbReference type="Pfam" id="PF09729">
    <property type="entry name" value="Gti1_Pac2"/>
    <property type="match status" value="1"/>
</dbReference>
<dbReference type="InterPro" id="IPR018608">
    <property type="entry name" value="Gti1/Pac2"/>
</dbReference>
<accession>A0A401GEC6</accession>
<dbReference type="RefSeq" id="XP_027611388.1">
    <property type="nucleotide sequence ID" value="XM_027755587.1"/>
</dbReference>
<proteinExistence type="predicted"/>
<dbReference type="PANTHER" id="PTHR28027:SF1">
    <property type="entry name" value="CAMP INDEPENDENT REGULATORY PROTEIN (AFU_ORTHOLOGUE AFUA_3G09640)"/>
    <property type="match status" value="1"/>
</dbReference>
<feature type="region of interest" description="Disordered" evidence="1">
    <location>
        <begin position="166"/>
        <end position="200"/>
    </location>
</feature>
<dbReference type="OrthoDB" id="5572844at2759"/>
<evidence type="ECO:0000313" key="2">
    <source>
        <dbReference type="EMBL" id="GBE80475.1"/>
    </source>
</evidence>
<evidence type="ECO:0008006" key="4">
    <source>
        <dbReference type="Google" id="ProtNLM"/>
    </source>
</evidence>
<dbReference type="AlphaFoldDB" id="A0A401GEC6"/>
<evidence type="ECO:0000313" key="3">
    <source>
        <dbReference type="Proteomes" id="UP000287166"/>
    </source>
</evidence>
<keyword evidence="3" id="KW-1185">Reference proteome</keyword>
<feature type="compositionally biased region" description="Low complexity" evidence="1">
    <location>
        <begin position="173"/>
        <end position="197"/>
    </location>
</feature>
<dbReference type="PANTHER" id="PTHR28027">
    <property type="entry name" value="TRANSCRIPTIONAL REGULATOR MIT1"/>
    <property type="match status" value="1"/>
</dbReference>
<dbReference type="EMBL" id="BFAD01000003">
    <property type="protein sequence ID" value="GBE80475.1"/>
    <property type="molecule type" value="Genomic_DNA"/>
</dbReference>
<dbReference type="GO" id="GO:0003677">
    <property type="term" value="F:DNA binding"/>
    <property type="evidence" value="ECO:0007669"/>
    <property type="project" value="TreeGrafter"/>
</dbReference>